<organism evidence="2">
    <name type="scientific">Caudovirales sp. ctIZM3</name>
    <dbReference type="NCBI Taxonomy" id="2827633"/>
    <lineage>
        <taxon>Viruses</taxon>
        <taxon>Duplodnaviria</taxon>
        <taxon>Heunggongvirae</taxon>
        <taxon>Uroviricota</taxon>
        <taxon>Caudoviricetes</taxon>
    </lineage>
</organism>
<dbReference type="EMBL" id="BK032770">
    <property type="protein sequence ID" value="DAF59478.1"/>
    <property type="molecule type" value="Genomic_DNA"/>
</dbReference>
<protein>
    <submittedName>
        <fullName evidence="2">Uncharacterized protein</fullName>
    </submittedName>
</protein>
<evidence type="ECO:0000313" key="2">
    <source>
        <dbReference type="EMBL" id="DAF59478.1"/>
    </source>
</evidence>
<keyword evidence="1" id="KW-1133">Transmembrane helix</keyword>
<sequence length="58" mass="6647">MRVKLRTFYALHQKYISLTFSLITVAFFYALHKGDLKYLVEILKVAQAIISILCGTPV</sequence>
<reference evidence="2" key="1">
    <citation type="journal article" date="2021" name="Proc. Natl. Acad. Sci. U.S.A.">
        <title>A Catalog of Tens of Thousands of Viruses from Human Metagenomes Reveals Hidden Associations with Chronic Diseases.</title>
        <authorList>
            <person name="Tisza M.J."/>
            <person name="Buck C.B."/>
        </authorList>
    </citation>
    <scope>NUCLEOTIDE SEQUENCE</scope>
    <source>
        <strain evidence="2">CtIZM3</strain>
    </source>
</reference>
<name>A0A8S5T8B1_9CAUD</name>
<feature type="transmembrane region" description="Helical" evidence="1">
    <location>
        <begin position="12"/>
        <end position="31"/>
    </location>
</feature>
<proteinExistence type="predicted"/>
<keyword evidence="1" id="KW-0472">Membrane</keyword>
<accession>A0A8S5T8B1</accession>
<keyword evidence="1" id="KW-0812">Transmembrane</keyword>
<evidence type="ECO:0000256" key="1">
    <source>
        <dbReference type="SAM" id="Phobius"/>
    </source>
</evidence>